<feature type="signal peptide" evidence="3">
    <location>
        <begin position="1"/>
        <end position="19"/>
    </location>
</feature>
<dbReference type="CDD" id="cd05380">
    <property type="entry name" value="CAP_euk"/>
    <property type="match status" value="1"/>
</dbReference>
<evidence type="ECO:0000259" key="4">
    <source>
        <dbReference type="SMART" id="SM00198"/>
    </source>
</evidence>
<dbReference type="SUPFAM" id="SSF55797">
    <property type="entry name" value="PR-1-like"/>
    <property type="match status" value="1"/>
</dbReference>
<dbReference type="OrthoDB" id="414826at2759"/>
<dbReference type="Gene3D" id="3.40.33.10">
    <property type="entry name" value="CAP"/>
    <property type="match status" value="1"/>
</dbReference>
<name>A0A8S0ZZB4_ARCPL</name>
<accession>A0A8S0ZZB4</accession>
<dbReference type="AlphaFoldDB" id="A0A8S0ZZB4"/>
<dbReference type="PRINTS" id="PR00837">
    <property type="entry name" value="V5TPXLIKE"/>
</dbReference>
<feature type="chain" id="PRO_5036434291" description="SCP domain-containing protein" evidence="3">
    <location>
        <begin position="20"/>
        <end position="217"/>
    </location>
</feature>
<keyword evidence="7" id="KW-1185">Reference proteome</keyword>
<dbReference type="EMBL" id="CADEBD010000306">
    <property type="protein sequence ID" value="CAB3238137.1"/>
    <property type="molecule type" value="Genomic_DNA"/>
</dbReference>
<dbReference type="InterPro" id="IPR014044">
    <property type="entry name" value="CAP_dom"/>
</dbReference>
<dbReference type="InterPro" id="IPR002413">
    <property type="entry name" value="V5_allergen-like"/>
</dbReference>
<keyword evidence="3" id="KW-0732">Signal</keyword>
<dbReference type="EMBL" id="CADEBC010000479">
    <property type="protein sequence ID" value="CAB3233830.1"/>
    <property type="molecule type" value="Genomic_DNA"/>
</dbReference>
<feature type="domain" description="SCP" evidence="4">
    <location>
        <begin position="25"/>
        <end position="185"/>
    </location>
</feature>
<proteinExistence type="predicted"/>
<dbReference type="PROSITE" id="PS01009">
    <property type="entry name" value="CRISP_1"/>
    <property type="match status" value="1"/>
</dbReference>
<dbReference type="PRINTS" id="PR00838">
    <property type="entry name" value="V5ALLERGEN"/>
</dbReference>
<dbReference type="Proteomes" id="UP000494106">
    <property type="component" value="Unassembled WGS sequence"/>
</dbReference>
<dbReference type="InterPro" id="IPR035940">
    <property type="entry name" value="CAP_sf"/>
</dbReference>
<evidence type="ECO:0000256" key="3">
    <source>
        <dbReference type="SAM" id="SignalP"/>
    </source>
</evidence>
<comment type="caution">
    <text evidence="6">The sequence shown here is derived from an EMBL/GenBank/DDBJ whole genome shotgun (WGS) entry which is preliminary data.</text>
</comment>
<dbReference type="Pfam" id="PF00188">
    <property type="entry name" value="CAP"/>
    <property type="match status" value="1"/>
</dbReference>
<evidence type="ECO:0000313" key="6">
    <source>
        <dbReference type="EMBL" id="CAB3238137.1"/>
    </source>
</evidence>
<evidence type="ECO:0000313" key="5">
    <source>
        <dbReference type="EMBL" id="CAB3233830.1"/>
    </source>
</evidence>
<dbReference type="InterPro" id="IPR018244">
    <property type="entry name" value="Allrgn_V5/Tpx1_CS"/>
</dbReference>
<dbReference type="Proteomes" id="UP000494256">
    <property type="component" value="Unassembled WGS sequence"/>
</dbReference>
<evidence type="ECO:0000313" key="7">
    <source>
        <dbReference type="Proteomes" id="UP000494106"/>
    </source>
</evidence>
<dbReference type="InterPro" id="IPR001283">
    <property type="entry name" value="CRISP-related"/>
</dbReference>
<reference evidence="7 8" key="1">
    <citation type="submission" date="2020-04" db="EMBL/GenBank/DDBJ databases">
        <authorList>
            <person name="Wallbank WR R."/>
            <person name="Pardo Diaz C."/>
            <person name="Kozak K."/>
            <person name="Martin S."/>
            <person name="Jiggins C."/>
            <person name="Moest M."/>
            <person name="Warren A I."/>
            <person name="Byers J.R.P. K."/>
            <person name="Montejo-Kovacevich G."/>
            <person name="Yen C E."/>
        </authorList>
    </citation>
    <scope>NUCLEOTIDE SEQUENCE [LARGE SCALE GENOMIC DNA]</scope>
</reference>
<dbReference type="PANTHER" id="PTHR10334">
    <property type="entry name" value="CYSTEINE-RICH SECRETORY PROTEIN-RELATED"/>
    <property type="match status" value="1"/>
</dbReference>
<dbReference type="GO" id="GO:0005576">
    <property type="term" value="C:extracellular region"/>
    <property type="evidence" value="ECO:0007669"/>
    <property type="project" value="UniProtKB-SubCell"/>
</dbReference>
<sequence length="217" mass="24431">MNTFYLFITFLVFATRKWAQSATTQEIHGWVDGHNNRRLQVAKGEVRGQPSASEMNAVIWDNELYVKAQAYAQTHPKGRHNPDKTVPSGRFTTGESLYRKWTSDRNYKLTPNTAIESWYSEHVNYTYGPLRDSDFDKSKPAIGHYTQLVWSASVYIGCGISETYEGNQKVVYAVCNYGPSGNIIGNTPYKRGGPVRSLTCGCGKKCNNCNNMYGGRN</sequence>
<protein>
    <recommendedName>
        <fullName evidence="4">SCP domain-containing protein</fullName>
    </recommendedName>
</protein>
<evidence type="ECO:0000313" key="8">
    <source>
        <dbReference type="Proteomes" id="UP000494256"/>
    </source>
</evidence>
<gene>
    <name evidence="5" type="ORF">APLA_LOCUS5436</name>
    <name evidence="6" type="ORF">APLA_LOCUS8052</name>
</gene>
<evidence type="ECO:0000256" key="1">
    <source>
        <dbReference type="ARBA" id="ARBA00004613"/>
    </source>
</evidence>
<organism evidence="6 8">
    <name type="scientific">Arctia plantaginis</name>
    <name type="common">Wood tiger moth</name>
    <name type="synonym">Phalaena plantaginis</name>
    <dbReference type="NCBI Taxonomy" id="874455"/>
    <lineage>
        <taxon>Eukaryota</taxon>
        <taxon>Metazoa</taxon>
        <taxon>Ecdysozoa</taxon>
        <taxon>Arthropoda</taxon>
        <taxon>Hexapoda</taxon>
        <taxon>Insecta</taxon>
        <taxon>Pterygota</taxon>
        <taxon>Neoptera</taxon>
        <taxon>Endopterygota</taxon>
        <taxon>Lepidoptera</taxon>
        <taxon>Glossata</taxon>
        <taxon>Ditrysia</taxon>
        <taxon>Noctuoidea</taxon>
        <taxon>Erebidae</taxon>
        <taxon>Arctiinae</taxon>
        <taxon>Arctia</taxon>
    </lineage>
</organism>
<dbReference type="SMART" id="SM00198">
    <property type="entry name" value="SCP"/>
    <property type="match status" value="1"/>
</dbReference>
<evidence type="ECO:0000256" key="2">
    <source>
        <dbReference type="ARBA" id="ARBA00022525"/>
    </source>
</evidence>
<comment type="subcellular location">
    <subcellularLocation>
        <location evidence="1">Secreted</location>
    </subcellularLocation>
</comment>
<keyword evidence="2" id="KW-0964">Secreted</keyword>